<reference evidence="2" key="1">
    <citation type="submission" date="2018-09" db="EMBL/GenBank/DDBJ databases">
        <title>Murine metabolic-syndrome-specific gut microbial biobank.</title>
        <authorList>
            <person name="Liu C."/>
        </authorList>
    </citation>
    <scope>NUCLEOTIDE SEQUENCE</scope>
    <source>
        <strain evidence="2">D42-62</strain>
    </source>
</reference>
<sequence length="102" mass="11841">MGEWMGCFIRRTCGLPCPGCGGTRAFYYLFQGNLIKSFQLNPTVLYGVLAYLHFMVFYFYRSHVSGTIQEKEIRIEVYMYAAIVILLVQWAVKIIYSNFALE</sequence>
<proteinExistence type="predicted"/>
<dbReference type="OrthoDB" id="9815897at2"/>
<keyword evidence="3" id="KW-1185">Reference proteome</keyword>
<feature type="transmembrane region" description="Helical" evidence="1">
    <location>
        <begin position="43"/>
        <end position="61"/>
    </location>
</feature>
<dbReference type="AlphaFoldDB" id="A0A9X5BDM3"/>
<keyword evidence="1" id="KW-0812">Transmembrane</keyword>
<keyword evidence="1" id="KW-0472">Membrane</keyword>
<evidence type="ECO:0000256" key="1">
    <source>
        <dbReference type="SAM" id="Phobius"/>
    </source>
</evidence>
<protein>
    <submittedName>
        <fullName evidence="2">DUF2752 domain-containing protein</fullName>
    </submittedName>
</protein>
<gene>
    <name evidence="2" type="ORF">D5281_05600</name>
</gene>
<accession>A0A9X5BDM3</accession>
<keyword evidence="1" id="KW-1133">Transmembrane helix</keyword>
<dbReference type="Pfam" id="PF10825">
    <property type="entry name" value="DUF2752"/>
    <property type="match status" value="1"/>
</dbReference>
<evidence type="ECO:0000313" key="2">
    <source>
        <dbReference type="EMBL" id="NBJ92074.1"/>
    </source>
</evidence>
<dbReference type="InterPro" id="IPR021215">
    <property type="entry name" value="DUF2752"/>
</dbReference>
<name>A0A9X5BDM3_9FIRM</name>
<organism evidence="2 3">
    <name type="scientific">Parablautia muri</name>
    <dbReference type="NCBI Taxonomy" id="2320879"/>
    <lineage>
        <taxon>Bacteria</taxon>
        <taxon>Bacillati</taxon>
        <taxon>Bacillota</taxon>
        <taxon>Clostridia</taxon>
        <taxon>Lachnospirales</taxon>
        <taxon>Lachnospiraceae</taxon>
        <taxon>Parablautia</taxon>
    </lineage>
</organism>
<evidence type="ECO:0000313" key="3">
    <source>
        <dbReference type="Proteomes" id="UP001154420"/>
    </source>
</evidence>
<comment type="caution">
    <text evidence="2">The sequence shown here is derived from an EMBL/GenBank/DDBJ whole genome shotgun (WGS) entry which is preliminary data.</text>
</comment>
<dbReference type="Proteomes" id="UP001154420">
    <property type="component" value="Unassembled WGS sequence"/>
</dbReference>
<dbReference type="EMBL" id="QZDT01000006">
    <property type="protein sequence ID" value="NBJ92074.1"/>
    <property type="molecule type" value="Genomic_DNA"/>
</dbReference>
<feature type="transmembrane region" description="Helical" evidence="1">
    <location>
        <begin position="77"/>
        <end position="96"/>
    </location>
</feature>